<dbReference type="EMBL" id="MN660051">
    <property type="protein sequence ID" value="QGQ56399.1"/>
    <property type="molecule type" value="Genomic_DNA"/>
</dbReference>
<evidence type="ECO:0000256" key="1">
    <source>
        <dbReference type="ARBA" id="ARBA00004141"/>
    </source>
</evidence>
<keyword evidence="7" id="KW-0520">NAD</keyword>
<dbReference type="GO" id="GO:0008137">
    <property type="term" value="F:NADH dehydrogenase (ubiquinone) activity"/>
    <property type="evidence" value="ECO:0007669"/>
    <property type="project" value="UniProtKB-EC"/>
</dbReference>
<proteinExistence type="inferred from homology"/>
<feature type="transmembrane region" description="Helical" evidence="11">
    <location>
        <begin position="26"/>
        <end position="45"/>
    </location>
</feature>
<evidence type="ECO:0000256" key="5">
    <source>
        <dbReference type="ARBA" id="ARBA00022967"/>
    </source>
</evidence>
<evidence type="ECO:0000313" key="12">
    <source>
        <dbReference type="EMBL" id="QGQ56399.1"/>
    </source>
</evidence>
<evidence type="ECO:0000256" key="8">
    <source>
        <dbReference type="ARBA" id="ARBA00023136"/>
    </source>
</evidence>
<dbReference type="Pfam" id="PF00420">
    <property type="entry name" value="Oxidored_q2"/>
    <property type="match status" value="1"/>
</dbReference>
<dbReference type="AlphaFoldDB" id="A0A650BKI8"/>
<evidence type="ECO:0000256" key="4">
    <source>
        <dbReference type="ARBA" id="ARBA00022692"/>
    </source>
</evidence>
<keyword evidence="4 11" id="KW-0812">Transmembrane</keyword>
<protein>
    <recommendedName>
        <fullName evidence="3">NADH-ubiquinone oxidoreductase chain 4L</fullName>
    </recommendedName>
    <alternativeName>
        <fullName evidence="9">NADH dehydrogenase subunit 4L</fullName>
    </alternativeName>
</protein>
<evidence type="ECO:0000256" key="10">
    <source>
        <dbReference type="ARBA" id="ARBA00049551"/>
    </source>
</evidence>
<name>A0A650BKI8_9HEXA</name>
<evidence type="ECO:0000256" key="2">
    <source>
        <dbReference type="ARBA" id="ARBA00010519"/>
    </source>
</evidence>
<dbReference type="GO" id="GO:0016020">
    <property type="term" value="C:membrane"/>
    <property type="evidence" value="ECO:0007669"/>
    <property type="project" value="UniProtKB-SubCell"/>
</dbReference>
<reference evidence="12" key="1">
    <citation type="submission" date="2019-11" db="EMBL/GenBank/DDBJ databases">
        <title>Complete mitochondrial genome of Pseudachorutes palmiensis (Collembola: Neanuridae).</title>
        <authorList>
            <person name="Dong J."/>
            <person name="Zhang F."/>
            <person name="Wang X.-L."/>
        </authorList>
    </citation>
    <scope>NUCLEOTIDE SEQUENCE</scope>
    <source>
        <tissue evidence="12">Whole body</tissue>
    </source>
</reference>
<evidence type="ECO:0000256" key="6">
    <source>
        <dbReference type="ARBA" id="ARBA00022989"/>
    </source>
</evidence>
<sequence length="93" mass="10222">MTSVNLMVVVGVVAGGVSFMKNLKHLLSVLISLEFLVLMVFFMFIARVHGESLYMPLVFLIFSVCEGALGLTILVAMVRGFGGDYLNMFTLNQ</sequence>
<geneLocation type="mitochondrion" evidence="12"/>
<dbReference type="Gene3D" id="1.10.287.3510">
    <property type="match status" value="1"/>
</dbReference>
<evidence type="ECO:0000256" key="11">
    <source>
        <dbReference type="SAM" id="Phobius"/>
    </source>
</evidence>
<evidence type="ECO:0000256" key="7">
    <source>
        <dbReference type="ARBA" id="ARBA00023027"/>
    </source>
</evidence>
<evidence type="ECO:0000256" key="9">
    <source>
        <dbReference type="ARBA" id="ARBA00031586"/>
    </source>
</evidence>
<comment type="subcellular location">
    <subcellularLocation>
        <location evidence="1">Membrane</location>
        <topology evidence="1">Multi-pass membrane protein</topology>
    </subcellularLocation>
</comment>
<feature type="transmembrane region" description="Helical" evidence="11">
    <location>
        <begin position="57"/>
        <end position="78"/>
    </location>
</feature>
<keyword evidence="12" id="KW-0496">Mitochondrion</keyword>
<comment type="catalytic activity">
    <reaction evidence="10">
        <text>a ubiquinone + NADH + 5 H(+)(in) = a ubiquinol + NAD(+) + 4 H(+)(out)</text>
        <dbReference type="Rhea" id="RHEA:29091"/>
        <dbReference type="Rhea" id="RHEA-COMP:9565"/>
        <dbReference type="Rhea" id="RHEA-COMP:9566"/>
        <dbReference type="ChEBI" id="CHEBI:15378"/>
        <dbReference type="ChEBI" id="CHEBI:16389"/>
        <dbReference type="ChEBI" id="CHEBI:17976"/>
        <dbReference type="ChEBI" id="CHEBI:57540"/>
        <dbReference type="ChEBI" id="CHEBI:57945"/>
        <dbReference type="EC" id="7.1.1.2"/>
    </reaction>
</comment>
<organism evidence="12">
    <name type="scientific">Pseudachorutes palmiensis</name>
    <dbReference type="NCBI Taxonomy" id="187685"/>
    <lineage>
        <taxon>Eukaryota</taxon>
        <taxon>Metazoa</taxon>
        <taxon>Ecdysozoa</taxon>
        <taxon>Arthropoda</taxon>
        <taxon>Hexapoda</taxon>
        <taxon>Collembola</taxon>
        <taxon>Poduromorpha</taxon>
        <taxon>Poduroidea</taxon>
        <taxon>Neanuridae</taxon>
        <taxon>Pseudachorutinae</taxon>
        <taxon>Pseudachorutes</taxon>
    </lineage>
</organism>
<gene>
    <name evidence="12" type="primary">ND4L</name>
</gene>
<accession>A0A650BKI8</accession>
<keyword evidence="8 11" id="KW-0472">Membrane</keyword>
<keyword evidence="6 11" id="KW-1133">Transmembrane helix</keyword>
<comment type="similarity">
    <text evidence="2">Belongs to the complex I subunit 4L family.</text>
</comment>
<evidence type="ECO:0000256" key="3">
    <source>
        <dbReference type="ARBA" id="ARBA00016612"/>
    </source>
</evidence>
<keyword evidence="5" id="KW-1278">Translocase</keyword>
<dbReference type="InterPro" id="IPR039428">
    <property type="entry name" value="NUOK/Mnh_C1-like"/>
</dbReference>